<organism evidence="1 2">
    <name type="scientific">Pluralibacter gergoviae</name>
    <name type="common">Enterobacter gergoviae</name>
    <dbReference type="NCBI Taxonomy" id="61647"/>
    <lineage>
        <taxon>Bacteria</taxon>
        <taxon>Pseudomonadati</taxon>
        <taxon>Pseudomonadota</taxon>
        <taxon>Gammaproteobacteria</taxon>
        <taxon>Enterobacterales</taxon>
        <taxon>Enterobacteriaceae</taxon>
        <taxon>Pluralibacter</taxon>
    </lineage>
</organism>
<sequence length="104" mass="12407">MTDVEKEIVDFIDRSYNTKKYFLFGPKKSITLDTNIRDDLKLVYEDNVEMMDSYFQRWRVERAGFNILNYFNPEFLGSREPDPHKPLTLRMLAASARAGKWLYD</sequence>
<dbReference type="RefSeq" id="WP_048280436.1">
    <property type="nucleotide sequence ID" value="NZ_JBPAND010000001.1"/>
</dbReference>
<protein>
    <submittedName>
        <fullName evidence="1">Cytoplasmic protein</fullName>
    </submittedName>
</protein>
<comment type="caution">
    <text evidence="1">The sequence shown here is derived from an EMBL/GenBank/DDBJ whole genome shotgun (WGS) entry which is preliminary data.</text>
</comment>
<dbReference type="InterPro" id="IPR010862">
    <property type="entry name" value="DUF1493"/>
</dbReference>
<dbReference type="OrthoDB" id="6476622at2"/>
<keyword evidence="2" id="KW-1185">Reference proteome</keyword>
<dbReference type="Pfam" id="PF07377">
    <property type="entry name" value="DUF1493"/>
    <property type="match status" value="1"/>
</dbReference>
<evidence type="ECO:0000313" key="2">
    <source>
        <dbReference type="Proteomes" id="UP000036196"/>
    </source>
</evidence>
<reference evidence="1 2" key="1">
    <citation type="submission" date="2015-05" db="EMBL/GenBank/DDBJ databases">
        <title>Genome sequences of Pluralibacter gergoviae.</title>
        <authorList>
            <person name="Greninger A.L."/>
            <person name="Miller S."/>
        </authorList>
    </citation>
    <scope>NUCLEOTIDE SEQUENCE [LARGE SCALE GENOMIC DNA]</scope>
    <source>
        <strain evidence="1 2">JS81F13</strain>
    </source>
</reference>
<gene>
    <name evidence="1" type="ORF">ABW06_20870</name>
</gene>
<dbReference type="AlphaFoldDB" id="A0A0J5PLL9"/>
<name>A0A0J5PLL9_PLUGE</name>
<evidence type="ECO:0000313" key="1">
    <source>
        <dbReference type="EMBL" id="KMK11486.1"/>
    </source>
</evidence>
<dbReference type="Proteomes" id="UP000036196">
    <property type="component" value="Unassembled WGS sequence"/>
</dbReference>
<dbReference type="eggNOG" id="ENOG5032UDY">
    <property type="taxonomic scope" value="Bacteria"/>
</dbReference>
<dbReference type="EMBL" id="LDZF01000028">
    <property type="protein sequence ID" value="KMK11486.1"/>
    <property type="molecule type" value="Genomic_DNA"/>
</dbReference>
<dbReference type="PATRIC" id="fig|61647.15.peg.2745"/>
<proteinExistence type="predicted"/>
<accession>A0A0J5PLL9</accession>